<gene>
    <name evidence="1" type="ORF">NDU88_005565</name>
</gene>
<keyword evidence="2" id="KW-1185">Reference proteome</keyword>
<organism evidence="1 2">
    <name type="scientific">Pleurodeles waltl</name>
    <name type="common">Iberian ribbed newt</name>
    <dbReference type="NCBI Taxonomy" id="8319"/>
    <lineage>
        <taxon>Eukaryota</taxon>
        <taxon>Metazoa</taxon>
        <taxon>Chordata</taxon>
        <taxon>Craniata</taxon>
        <taxon>Vertebrata</taxon>
        <taxon>Euteleostomi</taxon>
        <taxon>Amphibia</taxon>
        <taxon>Batrachia</taxon>
        <taxon>Caudata</taxon>
        <taxon>Salamandroidea</taxon>
        <taxon>Salamandridae</taxon>
        <taxon>Pleurodelinae</taxon>
        <taxon>Pleurodeles</taxon>
    </lineage>
</organism>
<accession>A0AAV7UIH5</accession>
<dbReference type="AlphaFoldDB" id="A0AAV7UIH5"/>
<comment type="caution">
    <text evidence="1">The sequence shown here is derived from an EMBL/GenBank/DDBJ whole genome shotgun (WGS) entry which is preliminary data.</text>
</comment>
<evidence type="ECO:0000313" key="1">
    <source>
        <dbReference type="EMBL" id="KAJ1188808.1"/>
    </source>
</evidence>
<dbReference type="EMBL" id="JANPWB010000005">
    <property type="protein sequence ID" value="KAJ1188808.1"/>
    <property type="molecule type" value="Genomic_DNA"/>
</dbReference>
<reference evidence="1" key="1">
    <citation type="journal article" date="2022" name="bioRxiv">
        <title>Sequencing and chromosome-scale assembly of the giantPleurodeles waltlgenome.</title>
        <authorList>
            <person name="Brown T."/>
            <person name="Elewa A."/>
            <person name="Iarovenko S."/>
            <person name="Subramanian E."/>
            <person name="Araus A.J."/>
            <person name="Petzold A."/>
            <person name="Susuki M."/>
            <person name="Suzuki K.-i.T."/>
            <person name="Hayashi T."/>
            <person name="Toyoda A."/>
            <person name="Oliveira C."/>
            <person name="Osipova E."/>
            <person name="Leigh N.D."/>
            <person name="Simon A."/>
            <person name="Yun M.H."/>
        </authorList>
    </citation>
    <scope>NUCLEOTIDE SEQUENCE</scope>
    <source>
        <strain evidence="1">20211129_DDA</strain>
        <tissue evidence="1">Liver</tissue>
    </source>
</reference>
<name>A0AAV7UIH5_PLEWA</name>
<dbReference type="Proteomes" id="UP001066276">
    <property type="component" value="Chromosome 3_1"/>
</dbReference>
<evidence type="ECO:0000313" key="2">
    <source>
        <dbReference type="Proteomes" id="UP001066276"/>
    </source>
</evidence>
<sequence length="94" mass="10535">MSGKLEVYEERAVPFQSSLTATPGKSKCNTYQREYYRVRENKTGERNVTPGLLPIVLTIAVWSPAKDLPDGRYPGSEEWTVLTSDKGPKDSVDQ</sequence>
<protein>
    <submittedName>
        <fullName evidence="1">Uncharacterized protein</fullName>
    </submittedName>
</protein>
<proteinExistence type="predicted"/>